<reference evidence="2 3" key="1">
    <citation type="submission" date="2015-09" db="EMBL/GenBank/DDBJ databases">
        <title>Sorangium comparison.</title>
        <authorList>
            <person name="Zaburannyi N."/>
            <person name="Bunk B."/>
            <person name="Overmann J."/>
            <person name="Mueller R."/>
        </authorList>
    </citation>
    <scope>NUCLEOTIDE SEQUENCE [LARGE SCALE GENOMIC DNA]</scope>
    <source>
        <strain evidence="2 3">So ce26</strain>
    </source>
</reference>
<organism evidence="2 3">
    <name type="scientific">Sorangium cellulosum</name>
    <name type="common">Polyangium cellulosum</name>
    <dbReference type="NCBI Taxonomy" id="56"/>
    <lineage>
        <taxon>Bacteria</taxon>
        <taxon>Pseudomonadati</taxon>
        <taxon>Myxococcota</taxon>
        <taxon>Polyangia</taxon>
        <taxon>Polyangiales</taxon>
        <taxon>Polyangiaceae</taxon>
        <taxon>Sorangium</taxon>
    </lineage>
</organism>
<protein>
    <submittedName>
        <fullName evidence="2">Uncharacterized protein</fullName>
    </submittedName>
</protein>
<evidence type="ECO:0000313" key="3">
    <source>
        <dbReference type="Proteomes" id="UP000238348"/>
    </source>
</evidence>
<dbReference type="Proteomes" id="UP000238348">
    <property type="component" value="Chromosome"/>
</dbReference>
<feature type="region of interest" description="Disordered" evidence="1">
    <location>
        <begin position="32"/>
        <end position="71"/>
    </location>
</feature>
<dbReference type="EMBL" id="CP012673">
    <property type="protein sequence ID" value="AUX44991.1"/>
    <property type="molecule type" value="Genomic_DNA"/>
</dbReference>
<sequence>MSARLASALRELYGRKSQKVSTEQRTLLLAELGEQAPPGPAGSALSSEQIRRHARAGPEFPLRAPPEDVLE</sequence>
<dbReference type="AlphaFoldDB" id="A0A2L0F0B9"/>
<name>A0A2L0F0B9_SORCE</name>
<evidence type="ECO:0000256" key="1">
    <source>
        <dbReference type="SAM" id="MobiDB-lite"/>
    </source>
</evidence>
<accession>A0A2L0F0B9</accession>
<gene>
    <name evidence="2" type="ORF">SOCE26_064700</name>
</gene>
<evidence type="ECO:0000313" key="2">
    <source>
        <dbReference type="EMBL" id="AUX44991.1"/>
    </source>
</evidence>
<proteinExistence type="predicted"/>